<dbReference type="GO" id="GO:0043161">
    <property type="term" value="P:proteasome-mediated ubiquitin-dependent protein catabolic process"/>
    <property type="evidence" value="ECO:0007669"/>
    <property type="project" value="InterPro"/>
</dbReference>
<evidence type="ECO:0000256" key="8">
    <source>
        <dbReference type="ARBA" id="ARBA00023057"/>
    </source>
</evidence>
<feature type="zinc finger region" description="RING-Gid-type" evidence="10">
    <location>
        <begin position="303"/>
        <end position="372"/>
    </location>
</feature>
<dbReference type="InterPro" id="IPR013144">
    <property type="entry name" value="CRA_dom"/>
</dbReference>
<dbReference type="PANTHER" id="PTHR12170:SF2">
    <property type="entry name" value="E3 UBIQUITIN-PROTEIN TRANSFERASE MAEA"/>
    <property type="match status" value="1"/>
</dbReference>
<organism evidence="13 14">
    <name type="scientific">Armadillidium nasatum</name>
    <dbReference type="NCBI Taxonomy" id="96803"/>
    <lineage>
        <taxon>Eukaryota</taxon>
        <taxon>Metazoa</taxon>
        <taxon>Ecdysozoa</taxon>
        <taxon>Arthropoda</taxon>
        <taxon>Crustacea</taxon>
        <taxon>Multicrustacea</taxon>
        <taxon>Malacostraca</taxon>
        <taxon>Eumalacostraca</taxon>
        <taxon>Peracarida</taxon>
        <taxon>Isopoda</taxon>
        <taxon>Oniscidea</taxon>
        <taxon>Crinocheta</taxon>
        <taxon>Armadillidiidae</taxon>
        <taxon>Armadillidium</taxon>
    </lineage>
</organism>
<dbReference type="PANTHER" id="PTHR12170">
    <property type="entry name" value="MACROPHAGE ERYTHROBLAST ATTACHER-RELATED"/>
    <property type="match status" value="1"/>
</dbReference>
<dbReference type="CDD" id="cd16659">
    <property type="entry name" value="RING-Ubox_Emp"/>
    <property type="match status" value="1"/>
</dbReference>
<feature type="domain" description="RING-Gid-type" evidence="12">
    <location>
        <begin position="303"/>
        <end position="372"/>
    </location>
</feature>
<evidence type="ECO:0000256" key="1">
    <source>
        <dbReference type="ARBA" id="ARBA00004109"/>
    </source>
</evidence>
<dbReference type="OrthoDB" id="1933455at2759"/>
<dbReference type="GO" id="GO:0061630">
    <property type="term" value="F:ubiquitin protein ligase activity"/>
    <property type="evidence" value="ECO:0007669"/>
    <property type="project" value="InterPro"/>
</dbReference>
<dbReference type="InterPro" id="IPR044063">
    <property type="entry name" value="ZF_RING_GID"/>
</dbReference>
<dbReference type="GO" id="GO:0008270">
    <property type="term" value="F:zinc ion binding"/>
    <property type="evidence" value="ECO:0007669"/>
    <property type="project" value="UniProtKB-KW"/>
</dbReference>
<comment type="subcellular location">
    <subcellularLocation>
        <location evidence="2">Cytoplasm</location>
    </subcellularLocation>
    <subcellularLocation>
        <location evidence="1">Nucleus matrix</location>
    </subcellularLocation>
</comment>
<name>A0A5N5SUY8_9CRUS</name>
<feature type="transmembrane region" description="Helical" evidence="11">
    <location>
        <begin position="6"/>
        <end position="23"/>
    </location>
</feature>
<dbReference type="GO" id="GO:0043249">
    <property type="term" value="P:erythrocyte maturation"/>
    <property type="evidence" value="ECO:0007669"/>
    <property type="project" value="UniProtKB-KW"/>
</dbReference>
<evidence type="ECO:0000256" key="5">
    <source>
        <dbReference type="ARBA" id="ARBA00022723"/>
    </source>
</evidence>
<dbReference type="GO" id="GO:0034657">
    <property type="term" value="C:GID complex"/>
    <property type="evidence" value="ECO:0007669"/>
    <property type="project" value="TreeGrafter"/>
</dbReference>
<comment type="caution">
    <text evidence="13">The sequence shown here is derived from an EMBL/GenBank/DDBJ whole genome shotgun (WGS) entry which is preliminary data.</text>
</comment>
<keyword evidence="11" id="KW-1133">Transmembrane helix</keyword>
<dbReference type="Proteomes" id="UP000326759">
    <property type="component" value="Unassembled WGS sequence"/>
</dbReference>
<evidence type="ECO:0000256" key="10">
    <source>
        <dbReference type="PROSITE-ProRule" id="PRU01215"/>
    </source>
</evidence>
<dbReference type="EMBL" id="SEYY01021301">
    <property type="protein sequence ID" value="KAB7496490.1"/>
    <property type="molecule type" value="Genomic_DNA"/>
</dbReference>
<sequence length="384" mass="43830">MKFSENISVFNLVFFINLYLFAYNKIKASEISSIEHPTLKVPYEVLNKRFRLAQKSIDRELCHVTNAVSELEKVLISDTKDKNQITSLIGGVMEKLNSFKRKAEDVTQEEIECGRVIKRRVEHLKEHDSTSPAVICQWRKLRLDRLLMEYVLRAGYYNTASELIKGSPIKDLTNLDIFLVANDVEISLKNKDTSKCLAWCHDNKSKLRKHARKHFTGQDQAQMQAVQQCMALLAFPVNTDVSPYKELFSESRWDGLVTQFREENLNLFQISTPSAFSVALQAGLSALKTPHCYRGPLNHNPDCPVCQKNLNELASSLPYAHCSQSRLVCHISGEQLNEHNQPLMLPNGYVYGQKALEQMASENDGFVLCPRSHQTFTLVEAEKY</sequence>
<dbReference type="PROSITE" id="PS50896">
    <property type="entry name" value="LISH"/>
    <property type="match status" value="1"/>
</dbReference>
<reference evidence="13 14" key="1">
    <citation type="journal article" date="2019" name="PLoS Biol.">
        <title>Sex chromosomes control vertical transmission of feminizing Wolbachia symbionts in an isopod.</title>
        <authorList>
            <person name="Becking T."/>
            <person name="Chebbi M.A."/>
            <person name="Giraud I."/>
            <person name="Moumen B."/>
            <person name="Laverre T."/>
            <person name="Caubet Y."/>
            <person name="Peccoud J."/>
            <person name="Gilbert C."/>
            <person name="Cordaux R."/>
        </authorList>
    </citation>
    <scope>NUCLEOTIDE SEQUENCE [LARGE SCALE GENOMIC DNA]</scope>
    <source>
        <strain evidence="13">ANa2</strain>
        <tissue evidence="13">Whole body excluding digestive tract and cuticle</tissue>
    </source>
</reference>
<dbReference type="PROSITE" id="PS51867">
    <property type="entry name" value="ZF_RING_GID"/>
    <property type="match status" value="1"/>
</dbReference>
<dbReference type="AlphaFoldDB" id="A0A5N5SUY8"/>
<evidence type="ECO:0000313" key="14">
    <source>
        <dbReference type="Proteomes" id="UP000326759"/>
    </source>
</evidence>
<keyword evidence="11" id="KW-0472">Membrane</keyword>
<keyword evidence="14" id="KW-1185">Reference proteome</keyword>
<gene>
    <name evidence="13" type="primary">maea</name>
    <name evidence="13" type="ORF">Anas_05932</name>
</gene>
<keyword evidence="4" id="KW-0963">Cytoplasm</keyword>
<dbReference type="GO" id="GO:0005737">
    <property type="term" value="C:cytoplasm"/>
    <property type="evidence" value="ECO:0007669"/>
    <property type="project" value="UniProtKB-SubCell"/>
</dbReference>
<keyword evidence="11" id="KW-0812">Transmembrane</keyword>
<dbReference type="GO" id="GO:0016363">
    <property type="term" value="C:nuclear matrix"/>
    <property type="evidence" value="ECO:0007669"/>
    <property type="project" value="UniProtKB-SubCell"/>
</dbReference>
<evidence type="ECO:0000256" key="2">
    <source>
        <dbReference type="ARBA" id="ARBA00004496"/>
    </source>
</evidence>
<evidence type="ECO:0000256" key="3">
    <source>
        <dbReference type="ARBA" id="ARBA00014384"/>
    </source>
</evidence>
<evidence type="ECO:0000313" key="13">
    <source>
        <dbReference type="EMBL" id="KAB7496490.1"/>
    </source>
</evidence>
<evidence type="ECO:0000256" key="4">
    <source>
        <dbReference type="ARBA" id="ARBA00022490"/>
    </source>
</evidence>
<dbReference type="Pfam" id="PF10607">
    <property type="entry name" value="CTLH"/>
    <property type="match status" value="1"/>
</dbReference>
<keyword evidence="7" id="KW-0862">Zinc</keyword>
<dbReference type="InterPro" id="IPR045098">
    <property type="entry name" value="Fyv10_fam"/>
</dbReference>
<protein>
    <recommendedName>
        <fullName evidence="3">E3 ubiquitin-protein transferase MAEA</fullName>
    </recommendedName>
    <alternativeName>
        <fullName evidence="9">Macrophage erythroblast attacher</fullName>
    </alternativeName>
</protein>
<evidence type="ECO:0000256" key="6">
    <source>
        <dbReference type="ARBA" id="ARBA00022771"/>
    </source>
</evidence>
<dbReference type="InterPro" id="IPR024964">
    <property type="entry name" value="CTLH/CRA"/>
</dbReference>
<accession>A0A5N5SUY8</accession>
<evidence type="ECO:0000256" key="11">
    <source>
        <dbReference type="SAM" id="Phobius"/>
    </source>
</evidence>
<evidence type="ECO:0000259" key="12">
    <source>
        <dbReference type="PROSITE" id="PS51867"/>
    </source>
</evidence>
<keyword evidence="5" id="KW-0479">Metal-binding</keyword>
<dbReference type="InterPro" id="IPR006594">
    <property type="entry name" value="LisH"/>
</dbReference>
<evidence type="ECO:0000256" key="7">
    <source>
        <dbReference type="ARBA" id="ARBA00022833"/>
    </source>
</evidence>
<keyword evidence="6 10" id="KW-0863">Zinc-finger</keyword>
<proteinExistence type="predicted"/>
<dbReference type="SMART" id="SM00757">
    <property type="entry name" value="CRA"/>
    <property type="match status" value="1"/>
</dbReference>
<keyword evidence="8" id="KW-0265">Erythrocyte maturation</keyword>
<evidence type="ECO:0000256" key="9">
    <source>
        <dbReference type="ARBA" id="ARBA00029678"/>
    </source>
</evidence>